<proteinExistence type="predicted"/>
<keyword evidence="1" id="KW-1133">Transmembrane helix</keyword>
<dbReference type="InterPro" id="IPR046674">
    <property type="entry name" value="DUF6544"/>
</dbReference>
<feature type="transmembrane region" description="Helical" evidence="1">
    <location>
        <begin position="42"/>
        <end position="60"/>
    </location>
</feature>
<dbReference type="OrthoDB" id="9786534at2"/>
<comment type="caution">
    <text evidence="2">The sequence shown here is derived from an EMBL/GenBank/DDBJ whole genome shotgun (WGS) entry which is preliminary data.</text>
</comment>
<accession>A0A399D1S5</accession>
<dbReference type="RefSeq" id="WP_119350755.1">
    <property type="nucleotide sequence ID" value="NZ_QWET01000011.1"/>
</dbReference>
<dbReference type="EMBL" id="QWET01000011">
    <property type="protein sequence ID" value="RIH64330.1"/>
    <property type="molecule type" value="Genomic_DNA"/>
</dbReference>
<evidence type="ECO:0000256" key="1">
    <source>
        <dbReference type="SAM" id="Phobius"/>
    </source>
</evidence>
<protein>
    <submittedName>
        <fullName evidence="2">Uncharacterized protein</fullName>
    </submittedName>
</protein>
<evidence type="ECO:0000313" key="3">
    <source>
        <dbReference type="Proteomes" id="UP000266441"/>
    </source>
</evidence>
<dbReference type="Pfam" id="PF20181">
    <property type="entry name" value="DUF6544"/>
    <property type="match status" value="1"/>
</dbReference>
<keyword evidence="1" id="KW-0812">Transmembrane</keyword>
<name>A0A399D1S5_9BACT</name>
<reference evidence="2 3" key="1">
    <citation type="journal article" date="2015" name="Int. J. Syst. Evol. Microbiol.">
        <title>Mariniphaga sediminis sp. nov., isolated from coastal sediment.</title>
        <authorList>
            <person name="Wang F.Q."/>
            <person name="Shen Q.Y."/>
            <person name="Chen G.J."/>
            <person name="Du Z.J."/>
        </authorList>
    </citation>
    <scope>NUCLEOTIDE SEQUENCE [LARGE SCALE GENOMIC DNA]</scope>
    <source>
        <strain evidence="2 3">SY21</strain>
    </source>
</reference>
<evidence type="ECO:0000313" key="2">
    <source>
        <dbReference type="EMBL" id="RIH64330.1"/>
    </source>
</evidence>
<feature type="transmembrane region" description="Helical" evidence="1">
    <location>
        <begin position="6"/>
        <end position="21"/>
    </location>
</feature>
<feature type="transmembrane region" description="Helical" evidence="1">
    <location>
        <begin position="66"/>
        <end position="84"/>
    </location>
</feature>
<sequence length="366" mass="41962">MKYIFIVIVLIHGLIHILGFLKGFELKEVKELTLPISRQMGVLWLTSALLFLTYCVLFLTNSKYSWFIGLVAVAISQILIIMFWKDAKFGTIPNMLILVVSIVSLSYYNFQNLVQRETNHLLSQNVSTKDKILNESDIKELPEPVKNWIRNSGAIGKPFISIGKVTQKAEMKMKAEQENWLTATAIQYTTIDNPAFIWSVDVKMNSLLNFQGRDKFENGKGEMLIKMNSLINVVNEHGEKLNEGTLQRYLGEMVWFPSLALSPHITWEQINDTTANATMSYEGNKGNGTFYFNKNGDIIKFSALRYNGNNADAKRHEWIMNISEYNTFEGIEVPSKMTATWKLPEGDWTWLKLEITDIKYNDNASR</sequence>
<feature type="transmembrane region" description="Helical" evidence="1">
    <location>
        <begin position="91"/>
        <end position="110"/>
    </location>
</feature>
<keyword evidence="3" id="KW-1185">Reference proteome</keyword>
<dbReference type="Proteomes" id="UP000266441">
    <property type="component" value="Unassembled WGS sequence"/>
</dbReference>
<keyword evidence="1" id="KW-0472">Membrane</keyword>
<gene>
    <name evidence="2" type="ORF">D1164_14645</name>
</gene>
<organism evidence="2 3">
    <name type="scientific">Mariniphaga sediminis</name>
    <dbReference type="NCBI Taxonomy" id="1628158"/>
    <lineage>
        <taxon>Bacteria</taxon>
        <taxon>Pseudomonadati</taxon>
        <taxon>Bacteroidota</taxon>
        <taxon>Bacteroidia</taxon>
        <taxon>Marinilabiliales</taxon>
        <taxon>Prolixibacteraceae</taxon>
        <taxon>Mariniphaga</taxon>
    </lineage>
</organism>
<dbReference type="AlphaFoldDB" id="A0A399D1S5"/>